<dbReference type="Proteomes" id="UP000275256">
    <property type="component" value="Unassembled WGS sequence"/>
</dbReference>
<evidence type="ECO:0000256" key="2">
    <source>
        <dbReference type="ARBA" id="ARBA00022801"/>
    </source>
</evidence>
<feature type="domain" description="Glycosyl hydrolase family 32 N-terminal" evidence="4">
    <location>
        <begin position="18"/>
        <end position="292"/>
    </location>
</feature>
<sequence>MGLVLEDKWVWDSWSIDDQQGCHHLFYLQAHRSLGDPHLRHMNPSVGHAVSDDYRTWDVLPDALAPRRTPGWDDRTTWTGSVVEGPSGRYHLFYTGTSNVEDATVQRIGRADSDDLIQWERFGDDPLLEADPRWYEKYDGTNWHDEAFRDPWVVPDPDGNGWHMLITARSREGDAFSRGVVGYAWSPDLDTWEVRPPLSRPGKFGQLEVLQYVELDGVPHLVFSCAEGELHPDLHIAGQGGGVWLVPGETLLGPWNLNRARRVDHDSLYAARVITDGDGEQRLLGFSDEVDGEFVGELLDPVDIVLE</sequence>
<dbReference type="EMBL" id="REFW01000002">
    <property type="protein sequence ID" value="RMB60198.1"/>
    <property type="molecule type" value="Genomic_DNA"/>
</dbReference>
<proteinExistence type="inferred from homology"/>
<keyword evidence="3" id="KW-0326">Glycosidase</keyword>
<reference evidence="5 6" key="1">
    <citation type="submission" date="2018-10" db="EMBL/GenBank/DDBJ databases">
        <title>Tessaracoccus antarcticuss sp. nov., isolated from sediment.</title>
        <authorList>
            <person name="Zhou L.Y."/>
            <person name="Du Z.J."/>
        </authorList>
    </citation>
    <scope>NUCLEOTIDE SEQUENCE [LARGE SCALE GENOMIC DNA]</scope>
    <source>
        <strain evidence="5 6">JDX10</strain>
    </source>
</reference>
<keyword evidence="6" id="KW-1185">Reference proteome</keyword>
<dbReference type="GO" id="GO:0016798">
    <property type="term" value="F:hydrolase activity, acting on glycosyl bonds"/>
    <property type="evidence" value="ECO:0007669"/>
    <property type="project" value="UniProtKB-KW"/>
</dbReference>
<dbReference type="SUPFAM" id="SSF75005">
    <property type="entry name" value="Arabinanase/levansucrase/invertase"/>
    <property type="match status" value="1"/>
</dbReference>
<dbReference type="RefSeq" id="WP_121901678.1">
    <property type="nucleotide sequence ID" value="NZ_REFW01000002.1"/>
</dbReference>
<dbReference type="PANTHER" id="PTHR43101:SF1">
    <property type="entry name" value="BETA-FRUCTOSIDASE"/>
    <property type="match status" value="1"/>
</dbReference>
<dbReference type="InterPro" id="IPR023296">
    <property type="entry name" value="Glyco_hydro_beta-prop_sf"/>
</dbReference>
<dbReference type="PANTHER" id="PTHR43101">
    <property type="entry name" value="BETA-FRUCTOSIDASE"/>
    <property type="match status" value="1"/>
</dbReference>
<evidence type="ECO:0000256" key="3">
    <source>
        <dbReference type="ARBA" id="ARBA00023295"/>
    </source>
</evidence>
<dbReference type="InterPro" id="IPR013148">
    <property type="entry name" value="Glyco_hydro_32_N"/>
</dbReference>
<name>A0A3M0G6Q3_9ACTN</name>
<dbReference type="InterPro" id="IPR051214">
    <property type="entry name" value="GH32_Enzymes"/>
</dbReference>
<gene>
    <name evidence="5" type="ORF">EAX62_10985</name>
</gene>
<dbReference type="Pfam" id="PF00251">
    <property type="entry name" value="Glyco_hydro_32N"/>
    <property type="match status" value="1"/>
</dbReference>
<dbReference type="Gene3D" id="2.115.10.20">
    <property type="entry name" value="Glycosyl hydrolase domain, family 43"/>
    <property type="match status" value="1"/>
</dbReference>
<evidence type="ECO:0000259" key="4">
    <source>
        <dbReference type="Pfam" id="PF00251"/>
    </source>
</evidence>
<dbReference type="CDD" id="cd18609">
    <property type="entry name" value="GH32-like"/>
    <property type="match status" value="1"/>
</dbReference>
<dbReference type="AlphaFoldDB" id="A0A3M0G6Q3"/>
<evidence type="ECO:0000313" key="6">
    <source>
        <dbReference type="Proteomes" id="UP000275256"/>
    </source>
</evidence>
<keyword evidence="2 5" id="KW-0378">Hydrolase</keyword>
<comment type="caution">
    <text evidence="5">The sequence shown here is derived from an EMBL/GenBank/DDBJ whole genome shotgun (WGS) entry which is preliminary data.</text>
</comment>
<evidence type="ECO:0000313" key="5">
    <source>
        <dbReference type="EMBL" id="RMB60198.1"/>
    </source>
</evidence>
<comment type="similarity">
    <text evidence="1">Belongs to the glycosyl hydrolase 32 family.</text>
</comment>
<protein>
    <submittedName>
        <fullName evidence="5">Glycosyl hydrolase family 32</fullName>
    </submittedName>
</protein>
<evidence type="ECO:0000256" key="1">
    <source>
        <dbReference type="ARBA" id="ARBA00009902"/>
    </source>
</evidence>
<dbReference type="OrthoDB" id="9759709at2"/>
<accession>A0A3M0G6Q3</accession>
<organism evidence="5 6">
    <name type="scientific">Tessaracoccus antarcticus</name>
    <dbReference type="NCBI Taxonomy" id="2479848"/>
    <lineage>
        <taxon>Bacteria</taxon>
        <taxon>Bacillati</taxon>
        <taxon>Actinomycetota</taxon>
        <taxon>Actinomycetes</taxon>
        <taxon>Propionibacteriales</taxon>
        <taxon>Propionibacteriaceae</taxon>
        <taxon>Tessaracoccus</taxon>
    </lineage>
</organism>